<dbReference type="RefSeq" id="WP_192774018.1">
    <property type="nucleotide sequence ID" value="NZ_BAAASY010000003.1"/>
</dbReference>
<feature type="domain" description="SnoaL-like" evidence="1">
    <location>
        <begin position="11"/>
        <end position="111"/>
    </location>
</feature>
<comment type="caution">
    <text evidence="2">The sequence shown here is derived from an EMBL/GenBank/DDBJ whole genome shotgun (WGS) entry which is preliminary data.</text>
</comment>
<proteinExistence type="predicted"/>
<keyword evidence="2" id="KW-0378">Hydrolase</keyword>
<dbReference type="Pfam" id="PF12680">
    <property type="entry name" value="SnoaL_2"/>
    <property type="match status" value="1"/>
</dbReference>
<organism evidence="2 3">
    <name type="scientific">Nonomuraea africana</name>
    <dbReference type="NCBI Taxonomy" id="46171"/>
    <lineage>
        <taxon>Bacteria</taxon>
        <taxon>Bacillati</taxon>
        <taxon>Actinomycetota</taxon>
        <taxon>Actinomycetes</taxon>
        <taxon>Streptosporangiales</taxon>
        <taxon>Streptosporangiaceae</taxon>
        <taxon>Nonomuraea</taxon>
    </lineage>
</organism>
<gene>
    <name evidence="2" type="ORF">H4W81_001404</name>
</gene>
<keyword evidence="3" id="KW-1185">Reference proteome</keyword>
<protein>
    <submittedName>
        <fullName evidence="2">Limonene-1,2-epoxide hydrolase</fullName>
    </submittedName>
</protein>
<dbReference type="Proteomes" id="UP000661607">
    <property type="component" value="Unassembled WGS sequence"/>
</dbReference>
<sequence length="157" mass="18332">MNDRHVALLNTFFEAFSKSDTDAMERCYHPEVSFGDPLFQELVGRDRVMAMWRLMLSRGSGIDVAYRDITADDFTGSARWTARYTFTSTGREVVNEVEAFFRFEDGLIVRHHDDFDFRNWSRMALGRPTGLLLGWTPMFRKTVRDRARQALTEFQLS</sequence>
<evidence type="ECO:0000313" key="3">
    <source>
        <dbReference type="Proteomes" id="UP000661607"/>
    </source>
</evidence>
<name>A0ABR9K9P8_9ACTN</name>
<dbReference type="GO" id="GO:0016787">
    <property type="term" value="F:hydrolase activity"/>
    <property type="evidence" value="ECO:0007669"/>
    <property type="project" value="UniProtKB-KW"/>
</dbReference>
<dbReference type="InterPro" id="IPR032710">
    <property type="entry name" value="NTF2-like_dom_sf"/>
</dbReference>
<accession>A0ABR9K9P8</accession>
<dbReference type="Gene3D" id="3.10.450.50">
    <property type="match status" value="1"/>
</dbReference>
<dbReference type="InterPro" id="IPR037401">
    <property type="entry name" value="SnoaL-like"/>
</dbReference>
<reference evidence="2 3" key="1">
    <citation type="submission" date="2020-10" db="EMBL/GenBank/DDBJ databases">
        <title>Sequencing the genomes of 1000 actinobacteria strains.</title>
        <authorList>
            <person name="Klenk H.-P."/>
        </authorList>
    </citation>
    <scope>NUCLEOTIDE SEQUENCE [LARGE SCALE GENOMIC DNA]</scope>
    <source>
        <strain evidence="2 3">DSM 43748</strain>
    </source>
</reference>
<evidence type="ECO:0000313" key="2">
    <source>
        <dbReference type="EMBL" id="MBE1558625.1"/>
    </source>
</evidence>
<dbReference type="SUPFAM" id="SSF54427">
    <property type="entry name" value="NTF2-like"/>
    <property type="match status" value="1"/>
</dbReference>
<dbReference type="EMBL" id="JADBEF010000001">
    <property type="protein sequence ID" value="MBE1558625.1"/>
    <property type="molecule type" value="Genomic_DNA"/>
</dbReference>
<evidence type="ECO:0000259" key="1">
    <source>
        <dbReference type="Pfam" id="PF12680"/>
    </source>
</evidence>